<name>A0A7T6XLJ2_PENDI</name>
<organism evidence="3 4">
    <name type="scientific">Penicillium digitatum</name>
    <name type="common">Green mold</name>
    <dbReference type="NCBI Taxonomy" id="36651"/>
    <lineage>
        <taxon>Eukaryota</taxon>
        <taxon>Fungi</taxon>
        <taxon>Dikarya</taxon>
        <taxon>Ascomycota</taxon>
        <taxon>Pezizomycotina</taxon>
        <taxon>Eurotiomycetes</taxon>
        <taxon>Eurotiomycetidae</taxon>
        <taxon>Eurotiales</taxon>
        <taxon>Aspergillaceae</taxon>
        <taxon>Penicillium</taxon>
    </lineage>
</organism>
<dbReference type="GO" id="GO:0004866">
    <property type="term" value="F:endopeptidase inhibitor activity"/>
    <property type="evidence" value="ECO:0007669"/>
    <property type="project" value="UniProtKB-ARBA"/>
</dbReference>
<evidence type="ECO:0000313" key="4">
    <source>
        <dbReference type="Proteomes" id="UP000595662"/>
    </source>
</evidence>
<dbReference type="EMBL" id="CP060775">
    <property type="protein sequence ID" value="QQK43217.1"/>
    <property type="molecule type" value="Genomic_DNA"/>
</dbReference>
<dbReference type="PANTHER" id="PTHR28288">
    <property type="entry name" value="PROTEASE B INHIBITOR 2"/>
    <property type="match status" value="1"/>
</dbReference>
<dbReference type="Gene3D" id="3.30.70.80">
    <property type="entry name" value="Peptidase S8 propeptide/proteinase inhibitor I9"/>
    <property type="match status" value="1"/>
</dbReference>
<dbReference type="InterPro" id="IPR052471">
    <property type="entry name" value="PBI_I9"/>
</dbReference>
<feature type="domain" description="Inhibitor I9" evidence="2">
    <location>
        <begin position="3"/>
        <end position="71"/>
    </location>
</feature>
<evidence type="ECO:0000259" key="2">
    <source>
        <dbReference type="Pfam" id="PF05922"/>
    </source>
</evidence>
<dbReference type="FunFam" id="3.30.70.80:FF:000005">
    <property type="entry name" value="Proteinase inhibitor I2B"/>
    <property type="match status" value="1"/>
</dbReference>
<accession>A0A7T6XLJ2</accession>
<dbReference type="PANTHER" id="PTHR28288:SF2">
    <property type="entry name" value="PROTEASE B INHIBITOR 2"/>
    <property type="match status" value="1"/>
</dbReference>
<dbReference type="Proteomes" id="UP000595662">
    <property type="component" value="Chromosome 2"/>
</dbReference>
<evidence type="ECO:0000313" key="3">
    <source>
        <dbReference type="EMBL" id="QQK43217.1"/>
    </source>
</evidence>
<dbReference type="Pfam" id="PF05922">
    <property type="entry name" value="Inhibitor_I9"/>
    <property type="match status" value="1"/>
</dbReference>
<dbReference type="InterPro" id="IPR037045">
    <property type="entry name" value="S8pro/Inhibitor_I9_sf"/>
</dbReference>
<dbReference type="GO" id="GO:0042144">
    <property type="term" value="P:vacuole fusion, non-autophagic"/>
    <property type="evidence" value="ECO:0007669"/>
    <property type="project" value="TreeGrafter"/>
</dbReference>
<dbReference type="AlphaFoldDB" id="A0A7T6XLJ2"/>
<comment type="similarity">
    <text evidence="1">Belongs to the protease inhibitor I9 family.</text>
</comment>
<gene>
    <name evidence="3" type="ORF">Pdw03_7118</name>
</gene>
<sequence length="71" mass="7882">MSSYIITCKPDATDDQVQAVKYHAKEQGGIIGHEYSLIKGFVVSFPKGTVHSLDSNPHVEHIEVDQEVKTQ</sequence>
<dbReference type="SUPFAM" id="SSF54897">
    <property type="entry name" value="Protease propeptides/inhibitors"/>
    <property type="match status" value="1"/>
</dbReference>
<reference evidence="3 4" key="1">
    <citation type="submission" date="2020-08" db="EMBL/GenBank/DDBJ databases">
        <title>The completed genome sequence of the pathogenic ascomycete fungus Penicillium digitatum.</title>
        <authorList>
            <person name="Wang M."/>
        </authorList>
    </citation>
    <scope>NUCLEOTIDE SEQUENCE [LARGE SCALE GENOMIC DNA]</scope>
    <source>
        <strain evidence="3 4">PdW03</strain>
    </source>
</reference>
<dbReference type="RefSeq" id="XP_014534221.1">
    <property type="nucleotide sequence ID" value="XM_014678735.1"/>
</dbReference>
<dbReference type="GeneID" id="26233544"/>
<protein>
    <submittedName>
        <fullName evidence="3">Proteinase inhibitor, propeptide</fullName>
    </submittedName>
</protein>
<proteinExistence type="inferred from homology"/>
<dbReference type="InterPro" id="IPR010259">
    <property type="entry name" value="S8pro/Inhibitor_I9"/>
</dbReference>
<dbReference type="VEuPathDB" id="FungiDB:PDIP_52270"/>
<dbReference type="KEGG" id="pdp:PDIP_52270"/>
<evidence type="ECO:0000256" key="1">
    <source>
        <dbReference type="ARBA" id="ARBA00038069"/>
    </source>
</evidence>
<dbReference type="OMA" id="IITCKPD"/>